<dbReference type="PANTHER" id="PTHR11108:SF1">
    <property type="entry name" value="FERROCHELATASE, MITOCHONDRIAL"/>
    <property type="match status" value="1"/>
</dbReference>
<dbReference type="AlphaFoldDB" id="A0A518G0R5"/>
<gene>
    <name evidence="7 9" type="primary">hemH</name>
    <name evidence="9" type="ORF">Q31a_04720</name>
</gene>
<dbReference type="GO" id="GO:0005737">
    <property type="term" value="C:cytoplasm"/>
    <property type="evidence" value="ECO:0007669"/>
    <property type="project" value="UniProtKB-SubCell"/>
</dbReference>
<dbReference type="RefSeq" id="WP_145073350.1">
    <property type="nucleotide sequence ID" value="NZ_CP036298.1"/>
</dbReference>
<comment type="pathway">
    <text evidence="7">Porphyrin-containing compound metabolism; protoheme biosynthesis; protoheme from protoporphyrin-IX: step 1/1.</text>
</comment>
<dbReference type="EC" id="4.98.1.1" evidence="7"/>
<keyword evidence="2 7" id="KW-0408">Iron</keyword>
<evidence type="ECO:0000256" key="5">
    <source>
        <dbReference type="ARBA" id="ARBA00023244"/>
    </source>
</evidence>
<dbReference type="GO" id="GO:0046872">
    <property type="term" value="F:metal ion binding"/>
    <property type="evidence" value="ECO:0007669"/>
    <property type="project" value="UniProtKB-KW"/>
</dbReference>
<dbReference type="Pfam" id="PF00762">
    <property type="entry name" value="Ferrochelatase"/>
    <property type="match status" value="1"/>
</dbReference>
<evidence type="ECO:0000313" key="10">
    <source>
        <dbReference type="Proteomes" id="UP000318017"/>
    </source>
</evidence>
<accession>A0A518G0R5</accession>
<dbReference type="InterPro" id="IPR033644">
    <property type="entry name" value="Ferrochelatase_C"/>
</dbReference>
<organism evidence="9 10">
    <name type="scientific">Aureliella helgolandensis</name>
    <dbReference type="NCBI Taxonomy" id="2527968"/>
    <lineage>
        <taxon>Bacteria</taxon>
        <taxon>Pseudomonadati</taxon>
        <taxon>Planctomycetota</taxon>
        <taxon>Planctomycetia</taxon>
        <taxon>Pirellulales</taxon>
        <taxon>Pirellulaceae</taxon>
        <taxon>Aureliella</taxon>
    </lineage>
</organism>
<evidence type="ECO:0000313" key="9">
    <source>
        <dbReference type="EMBL" id="QDV22189.1"/>
    </source>
</evidence>
<dbReference type="Proteomes" id="UP000318017">
    <property type="component" value="Chromosome"/>
</dbReference>
<dbReference type="KEGG" id="ahel:Q31a_04720"/>
<dbReference type="CDD" id="cd03411">
    <property type="entry name" value="Ferrochelatase_N"/>
    <property type="match status" value="1"/>
</dbReference>
<dbReference type="Gene3D" id="3.40.50.1400">
    <property type="match status" value="2"/>
</dbReference>
<keyword evidence="4 7" id="KW-0456">Lyase</keyword>
<keyword evidence="5 7" id="KW-0627">Porphyrin biosynthesis</keyword>
<dbReference type="CDD" id="cd00419">
    <property type="entry name" value="Ferrochelatase_C"/>
    <property type="match status" value="1"/>
</dbReference>
<dbReference type="UniPathway" id="UPA00252">
    <property type="reaction ID" value="UER00325"/>
</dbReference>
<dbReference type="PANTHER" id="PTHR11108">
    <property type="entry name" value="FERROCHELATASE"/>
    <property type="match status" value="1"/>
</dbReference>
<keyword evidence="3 7" id="KW-0350">Heme biosynthesis</keyword>
<dbReference type="OrthoDB" id="9776380at2"/>
<dbReference type="InterPro" id="IPR033659">
    <property type="entry name" value="Ferrochelatase_N"/>
</dbReference>
<dbReference type="GO" id="GO:0004325">
    <property type="term" value="F:ferrochelatase activity"/>
    <property type="evidence" value="ECO:0007669"/>
    <property type="project" value="UniProtKB-UniRule"/>
</dbReference>
<dbReference type="NCBIfam" id="TIGR00109">
    <property type="entry name" value="hemH"/>
    <property type="match status" value="1"/>
</dbReference>
<evidence type="ECO:0000256" key="2">
    <source>
        <dbReference type="ARBA" id="ARBA00023004"/>
    </source>
</evidence>
<evidence type="ECO:0000256" key="7">
    <source>
        <dbReference type="HAMAP-Rule" id="MF_00323"/>
    </source>
</evidence>
<proteinExistence type="inferred from homology"/>
<comment type="catalytic activity">
    <reaction evidence="6">
        <text>Fe-coproporphyrin III + 2 H(+) = coproporphyrin III + Fe(2+)</text>
        <dbReference type="Rhea" id="RHEA:49572"/>
        <dbReference type="ChEBI" id="CHEBI:15378"/>
        <dbReference type="ChEBI" id="CHEBI:29033"/>
        <dbReference type="ChEBI" id="CHEBI:68438"/>
        <dbReference type="ChEBI" id="CHEBI:131725"/>
        <dbReference type="EC" id="4.99.1.9"/>
    </reaction>
    <physiologicalReaction direction="right-to-left" evidence="6">
        <dbReference type="Rhea" id="RHEA:49574"/>
    </physiologicalReaction>
</comment>
<comment type="function">
    <text evidence="7">Catalyzes the ferrous insertion into protoporphyrin IX.</text>
</comment>
<evidence type="ECO:0000256" key="1">
    <source>
        <dbReference type="ARBA" id="ARBA00007718"/>
    </source>
</evidence>
<protein>
    <recommendedName>
        <fullName evidence="7">Ferrochelatase</fullName>
        <ecNumber evidence="7">4.98.1.1</ecNumber>
    </recommendedName>
    <alternativeName>
        <fullName evidence="7">Heme synthase</fullName>
    </alternativeName>
    <alternativeName>
        <fullName evidence="7">Protoheme ferro-lyase</fullName>
    </alternativeName>
</protein>
<comment type="similarity">
    <text evidence="1 7 8">Belongs to the ferrochelatase family.</text>
</comment>
<keyword evidence="7" id="KW-0479">Metal-binding</keyword>
<dbReference type="InterPro" id="IPR001015">
    <property type="entry name" value="Ferrochelatase"/>
</dbReference>
<comment type="catalytic activity">
    <reaction evidence="7">
        <text>heme b + 2 H(+) = protoporphyrin IX + Fe(2+)</text>
        <dbReference type="Rhea" id="RHEA:22584"/>
        <dbReference type="ChEBI" id="CHEBI:15378"/>
        <dbReference type="ChEBI" id="CHEBI:29033"/>
        <dbReference type="ChEBI" id="CHEBI:57306"/>
        <dbReference type="ChEBI" id="CHEBI:60344"/>
        <dbReference type="EC" id="4.98.1.1"/>
    </reaction>
</comment>
<dbReference type="GO" id="GO:0006783">
    <property type="term" value="P:heme biosynthetic process"/>
    <property type="evidence" value="ECO:0007669"/>
    <property type="project" value="UniProtKB-UniRule"/>
</dbReference>
<feature type="binding site" evidence="7">
    <location>
        <position position="266"/>
    </location>
    <ligand>
        <name>Fe(2+)</name>
        <dbReference type="ChEBI" id="CHEBI:29033"/>
    </ligand>
</feature>
<reference evidence="9 10" key="1">
    <citation type="submission" date="2019-02" db="EMBL/GenBank/DDBJ databases">
        <title>Deep-cultivation of Planctomycetes and their phenomic and genomic characterization uncovers novel biology.</title>
        <authorList>
            <person name="Wiegand S."/>
            <person name="Jogler M."/>
            <person name="Boedeker C."/>
            <person name="Pinto D."/>
            <person name="Vollmers J."/>
            <person name="Rivas-Marin E."/>
            <person name="Kohn T."/>
            <person name="Peeters S.H."/>
            <person name="Heuer A."/>
            <person name="Rast P."/>
            <person name="Oberbeckmann S."/>
            <person name="Bunk B."/>
            <person name="Jeske O."/>
            <person name="Meyerdierks A."/>
            <person name="Storesund J.E."/>
            <person name="Kallscheuer N."/>
            <person name="Luecker S."/>
            <person name="Lage O.M."/>
            <person name="Pohl T."/>
            <person name="Merkel B.J."/>
            <person name="Hornburger P."/>
            <person name="Mueller R.-W."/>
            <person name="Bruemmer F."/>
            <person name="Labrenz M."/>
            <person name="Spormann A.M."/>
            <person name="Op den Camp H."/>
            <person name="Overmann J."/>
            <person name="Amann R."/>
            <person name="Jetten M.S.M."/>
            <person name="Mascher T."/>
            <person name="Medema M.H."/>
            <person name="Devos D.P."/>
            <person name="Kaster A.-K."/>
            <person name="Ovreas L."/>
            <person name="Rohde M."/>
            <person name="Galperin M.Y."/>
            <person name="Jogler C."/>
        </authorList>
    </citation>
    <scope>NUCLEOTIDE SEQUENCE [LARGE SCALE GENOMIC DNA]</scope>
    <source>
        <strain evidence="9 10">Q31a</strain>
    </source>
</reference>
<evidence type="ECO:0000256" key="8">
    <source>
        <dbReference type="RuleBase" id="RU004185"/>
    </source>
</evidence>
<dbReference type="SUPFAM" id="SSF53800">
    <property type="entry name" value="Chelatase"/>
    <property type="match status" value="1"/>
</dbReference>
<evidence type="ECO:0000256" key="6">
    <source>
        <dbReference type="ARBA" id="ARBA00024536"/>
    </source>
</evidence>
<feature type="binding site" evidence="7">
    <location>
        <position position="186"/>
    </location>
    <ligand>
        <name>Fe(2+)</name>
        <dbReference type="ChEBI" id="CHEBI:29033"/>
    </ligand>
</feature>
<comment type="subcellular location">
    <subcellularLocation>
        <location evidence="7">Cytoplasm</location>
    </subcellularLocation>
</comment>
<dbReference type="NCBIfam" id="NF000689">
    <property type="entry name" value="PRK00035.2-1"/>
    <property type="match status" value="1"/>
</dbReference>
<evidence type="ECO:0000256" key="3">
    <source>
        <dbReference type="ARBA" id="ARBA00023133"/>
    </source>
</evidence>
<dbReference type="HAMAP" id="MF_00323">
    <property type="entry name" value="Ferrochelatase"/>
    <property type="match status" value="1"/>
</dbReference>
<sequence>MPESQAEYDSILLVSFGGPEGPEEVIPFLENVLRGKNVPHERMLEVAEHYQHFGGVSPINEQNRKLIAALRDELDRSQIDLPIYWGNRNWKPLLPDTLSEMRSHGKKRALAFFTSMFSSYSGCRQYRENITAAQAEIGEGSPVVDKLRKGFNHPGFIEAEVDVARQALEQLPAEERATARLLFTAHSIPLSMSDNSRYVEQLTEAAGLIAERLAHPHWELVFQSRSGPPQQAWLEPDVCDRIEELAAAGTTAVTVVPLGFISDHMEVLFDLDTEAKQTCEKFGVMFSRAATVGIHPSFVGMIRQLIQERLDPSKERLALGGLGASHDVCPVDCCLYPRSR</sequence>
<name>A0A518G0R5_9BACT</name>
<keyword evidence="7" id="KW-0963">Cytoplasm</keyword>
<keyword evidence="10" id="KW-1185">Reference proteome</keyword>
<evidence type="ECO:0000256" key="4">
    <source>
        <dbReference type="ARBA" id="ARBA00023239"/>
    </source>
</evidence>
<dbReference type="EMBL" id="CP036298">
    <property type="protein sequence ID" value="QDV22189.1"/>
    <property type="molecule type" value="Genomic_DNA"/>
</dbReference>